<dbReference type="SUPFAM" id="SSF51735">
    <property type="entry name" value="NAD(P)-binding Rossmann-fold domains"/>
    <property type="match status" value="1"/>
</dbReference>
<evidence type="ECO:0000256" key="14">
    <source>
        <dbReference type="PIRSR" id="PIRSR000114-1"/>
    </source>
</evidence>
<reference evidence="20" key="1">
    <citation type="journal article" date="2021" name="PeerJ">
        <title>Extensive microbial diversity within the chicken gut microbiome revealed by metagenomics and culture.</title>
        <authorList>
            <person name="Gilroy R."/>
            <person name="Ravi A."/>
            <person name="Getino M."/>
            <person name="Pursley I."/>
            <person name="Horton D.L."/>
            <person name="Alikhan N.F."/>
            <person name="Baker D."/>
            <person name="Gharbi K."/>
            <person name="Hall N."/>
            <person name="Watson M."/>
            <person name="Adriaenssens E.M."/>
            <person name="Foster-Nyarko E."/>
            <person name="Jarju S."/>
            <person name="Secka A."/>
            <person name="Antonio M."/>
            <person name="Oren A."/>
            <person name="Chaudhuri R.R."/>
            <person name="La Ragione R."/>
            <person name="Hildebrand F."/>
            <person name="Pallen M.J."/>
        </authorList>
    </citation>
    <scope>NUCLEOTIDE SEQUENCE</scope>
    <source>
        <strain evidence="20">5032</strain>
    </source>
</reference>
<feature type="binding site" evidence="13">
    <location>
        <position position="35"/>
    </location>
    <ligand>
        <name>NADPH</name>
        <dbReference type="ChEBI" id="CHEBI:57783"/>
    </ligand>
</feature>
<feature type="domain" description="Glycerol-3-phosphate dehydrogenase NAD-dependent C-terminal" evidence="19">
    <location>
        <begin position="181"/>
        <end position="321"/>
    </location>
</feature>
<feature type="binding site" evidence="13">
    <location>
        <position position="139"/>
    </location>
    <ligand>
        <name>sn-glycerol 3-phosphate</name>
        <dbReference type="ChEBI" id="CHEBI:57597"/>
    </ligand>
</feature>
<feature type="domain" description="Glycerol-3-phosphate dehydrogenase NAD-dependent N-terminal" evidence="18">
    <location>
        <begin position="8"/>
        <end position="160"/>
    </location>
</feature>
<dbReference type="GO" id="GO:0008654">
    <property type="term" value="P:phospholipid biosynthetic process"/>
    <property type="evidence" value="ECO:0007669"/>
    <property type="project" value="UniProtKB-KW"/>
</dbReference>
<keyword evidence="8 13" id="KW-1208">Phospholipid metabolism</keyword>
<dbReference type="InterPro" id="IPR006168">
    <property type="entry name" value="G3P_DH_NAD-dep"/>
</dbReference>
<name>A0A9D2HJL9_9BACT</name>
<evidence type="ECO:0000256" key="5">
    <source>
        <dbReference type="ARBA" id="ARBA00023027"/>
    </source>
</evidence>
<feature type="binding site" evidence="13">
    <location>
        <position position="280"/>
    </location>
    <ligand>
        <name>NADPH</name>
        <dbReference type="ChEBI" id="CHEBI:57783"/>
    </ligand>
</feature>
<feature type="binding site" evidence="13">
    <location>
        <position position="14"/>
    </location>
    <ligand>
        <name>NADPH</name>
        <dbReference type="ChEBI" id="CHEBI:57783"/>
    </ligand>
</feature>
<dbReference type="NCBIfam" id="NF000942">
    <property type="entry name" value="PRK00094.1-4"/>
    <property type="match status" value="1"/>
</dbReference>
<keyword evidence="13" id="KW-0547">Nucleotide-binding</keyword>
<comment type="function">
    <text evidence="13">Catalyzes the reduction of the glycolytic intermediate dihydroxyacetone phosphate (DHAP) to sn-glycerol 3-phosphate (G3P), the key precursor for phospholipid synthesis.</text>
</comment>
<dbReference type="HAMAP" id="MF_00394">
    <property type="entry name" value="NAD_Glyc3P_dehydrog"/>
    <property type="match status" value="1"/>
</dbReference>
<dbReference type="Pfam" id="PF01210">
    <property type="entry name" value="NAD_Gly3P_dh_N"/>
    <property type="match status" value="1"/>
</dbReference>
<feature type="binding site" evidence="13">
    <location>
        <position position="15"/>
    </location>
    <ligand>
        <name>NADPH</name>
        <dbReference type="ChEBI" id="CHEBI:57783"/>
    </ligand>
</feature>
<dbReference type="PANTHER" id="PTHR11728">
    <property type="entry name" value="GLYCEROL-3-PHOSPHATE DEHYDROGENASE"/>
    <property type="match status" value="1"/>
</dbReference>
<feature type="binding site" evidence="13">
    <location>
        <position position="107"/>
    </location>
    <ligand>
        <name>sn-glycerol 3-phosphate</name>
        <dbReference type="ChEBI" id="CHEBI:57597"/>
    </ligand>
</feature>
<feature type="binding site" evidence="16">
    <location>
        <begin position="11"/>
        <end position="16"/>
    </location>
    <ligand>
        <name>NAD(+)</name>
        <dbReference type="ChEBI" id="CHEBI:57540"/>
    </ligand>
</feature>
<feature type="binding site" evidence="13">
    <location>
        <position position="256"/>
    </location>
    <ligand>
        <name>sn-glycerol 3-phosphate</name>
        <dbReference type="ChEBI" id="CHEBI:57597"/>
    </ligand>
</feature>
<evidence type="ECO:0000256" key="8">
    <source>
        <dbReference type="ARBA" id="ARBA00023264"/>
    </source>
</evidence>
<dbReference type="EC" id="1.1.1.94" evidence="10 13"/>
<gene>
    <name evidence="13" type="primary">gpsA</name>
    <name evidence="20" type="ORF">H9784_01170</name>
</gene>
<dbReference type="GO" id="GO:0047952">
    <property type="term" value="F:glycerol-3-phosphate dehydrogenase [NAD(P)+] activity"/>
    <property type="evidence" value="ECO:0007669"/>
    <property type="project" value="UniProtKB-UniRule"/>
</dbReference>
<feature type="binding site" evidence="16">
    <location>
        <position position="141"/>
    </location>
    <ligand>
        <name>NAD(+)</name>
        <dbReference type="ChEBI" id="CHEBI:57540"/>
    </ligand>
</feature>
<evidence type="ECO:0000256" key="4">
    <source>
        <dbReference type="ARBA" id="ARBA00023002"/>
    </source>
</evidence>
<dbReference type="NCBIfam" id="NF000940">
    <property type="entry name" value="PRK00094.1-2"/>
    <property type="match status" value="1"/>
</dbReference>
<comment type="subcellular location">
    <subcellularLocation>
        <location evidence="13">Cytoplasm</location>
    </subcellularLocation>
</comment>
<evidence type="ECO:0000256" key="15">
    <source>
        <dbReference type="PIRSR" id="PIRSR000114-2"/>
    </source>
</evidence>
<evidence type="ECO:0000256" key="10">
    <source>
        <dbReference type="ARBA" id="ARBA00066687"/>
    </source>
</evidence>
<keyword evidence="3 13" id="KW-0521">NADP</keyword>
<evidence type="ECO:0000256" key="3">
    <source>
        <dbReference type="ARBA" id="ARBA00022857"/>
    </source>
</evidence>
<feature type="binding site" evidence="16">
    <location>
        <position position="256"/>
    </location>
    <ligand>
        <name>NAD(+)</name>
        <dbReference type="ChEBI" id="CHEBI:57540"/>
    </ligand>
</feature>
<keyword evidence="4 13" id="KW-0560">Oxidoreductase</keyword>
<feature type="binding site" evidence="13">
    <location>
        <position position="256"/>
    </location>
    <ligand>
        <name>NADPH</name>
        <dbReference type="ChEBI" id="CHEBI:57783"/>
    </ligand>
</feature>
<dbReference type="InterPro" id="IPR008927">
    <property type="entry name" value="6-PGluconate_DH-like_C_sf"/>
</dbReference>
<evidence type="ECO:0000256" key="11">
    <source>
        <dbReference type="ARBA" id="ARBA00069372"/>
    </source>
</evidence>
<feature type="binding site" evidence="13">
    <location>
        <position position="52"/>
    </location>
    <ligand>
        <name>NADPH</name>
        <dbReference type="ChEBI" id="CHEBI:57783"/>
    </ligand>
</feature>
<dbReference type="EMBL" id="DWZD01000009">
    <property type="protein sequence ID" value="HJA78171.1"/>
    <property type="molecule type" value="Genomic_DNA"/>
</dbReference>
<dbReference type="InterPro" id="IPR013328">
    <property type="entry name" value="6PGD_dom2"/>
</dbReference>
<keyword evidence="7 13" id="KW-0594">Phospholipid biosynthesis</keyword>
<evidence type="ECO:0000259" key="19">
    <source>
        <dbReference type="Pfam" id="PF07479"/>
    </source>
</evidence>
<protein>
    <recommendedName>
        <fullName evidence="11 13">Glycerol-3-phosphate dehydrogenase [NAD(P)+]</fullName>
        <ecNumber evidence="10 13">1.1.1.94</ecNumber>
    </recommendedName>
    <alternativeName>
        <fullName evidence="13">NAD(P)(+)-dependent glycerol-3-phosphate dehydrogenase</fullName>
    </alternativeName>
    <alternativeName>
        <fullName evidence="12 13">NAD(P)H-dependent dihydroxyacetone-phosphate reductase</fullName>
    </alternativeName>
</protein>
<dbReference type="InterPro" id="IPR011128">
    <property type="entry name" value="G3P_DH_NAD-dep_N"/>
</dbReference>
<feature type="binding site" evidence="13">
    <location>
        <position position="245"/>
    </location>
    <ligand>
        <name>sn-glycerol 3-phosphate</name>
        <dbReference type="ChEBI" id="CHEBI:57597"/>
    </ligand>
</feature>
<dbReference type="GO" id="GO:0046168">
    <property type="term" value="P:glycerol-3-phosphate catabolic process"/>
    <property type="evidence" value="ECO:0007669"/>
    <property type="project" value="InterPro"/>
</dbReference>
<evidence type="ECO:0000256" key="7">
    <source>
        <dbReference type="ARBA" id="ARBA00023209"/>
    </source>
</evidence>
<dbReference type="Gene3D" id="3.40.50.720">
    <property type="entry name" value="NAD(P)-binding Rossmann-like Domain"/>
    <property type="match status" value="1"/>
</dbReference>
<evidence type="ECO:0000313" key="21">
    <source>
        <dbReference type="Proteomes" id="UP000823821"/>
    </source>
</evidence>
<dbReference type="PANTHER" id="PTHR11728:SF1">
    <property type="entry name" value="GLYCEROL-3-PHOSPHATE DEHYDROGENASE [NAD(+)] 2, CHLOROPLASTIC"/>
    <property type="match status" value="1"/>
</dbReference>
<proteinExistence type="inferred from homology"/>
<comment type="catalytic activity">
    <reaction evidence="13">
        <text>sn-glycerol 3-phosphate + NAD(+) = dihydroxyacetone phosphate + NADH + H(+)</text>
        <dbReference type="Rhea" id="RHEA:11092"/>
        <dbReference type="ChEBI" id="CHEBI:15378"/>
        <dbReference type="ChEBI" id="CHEBI:57540"/>
        <dbReference type="ChEBI" id="CHEBI:57597"/>
        <dbReference type="ChEBI" id="CHEBI:57642"/>
        <dbReference type="ChEBI" id="CHEBI:57945"/>
        <dbReference type="EC" id="1.1.1.94"/>
    </reaction>
</comment>
<feature type="binding site" evidence="13">
    <location>
        <position position="257"/>
    </location>
    <ligand>
        <name>sn-glycerol 3-phosphate</name>
        <dbReference type="ChEBI" id="CHEBI:57597"/>
    </ligand>
</feature>
<organism evidence="20 21">
    <name type="scientific">Candidatus Desulfovibrio intestinavium</name>
    <dbReference type="NCBI Taxonomy" id="2838534"/>
    <lineage>
        <taxon>Bacteria</taxon>
        <taxon>Pseudomonadati</taxon>
        <taxon>Thermodesulfobacteriota</taxon>
        <taxon>Desulfovibrionia</taxon>
        <taxon>Desulfovibrionales</taxon>
        <taxon>Desulfovibrionaceae</taxon>
        <taxon>Desulfovibrio</taxon>
    </lineage>
</organism>
<comment type="similarity">
    <text evidence="1 13 17">Belongs to the NAD-dependent glycerol-3-phosphate dehydrogenase family.</text>
</comment>
<evidence type="ECO:0000256" key="16">
    <source>
        <dbReference type="PIRSR" id="PIRSR000114-3"/>
    </source>
</evidence>
<reference evidence="20" key="2">
    <citation type="submission" date="2021-04" db="EMBL/GenBank/DDBJ databases">
        <authorList>
            <person name="Gilroy R."/>
        </authorList>
    </citation>
    <scope>NUCLEOTIDE SEQUENCE</scope>
    <source>
        <strain evidence="20">5032</strain>
    </source>
</reference>
<feature type="binding site" evidence="13">
    <location>
        <position position="255"/>
    </location>
    <ligand>
        <name>sn-glycerol 3-phosphate</name>
        <dbReference type="ChEBI" id="CHEBI:57597"/>
    </ligand>
</feature>
<comment type="pathway">
    <text evidence="13">Membrane lipid metabolism; glycerophospholipid metabolism.</text>
</comment>
<evidence type="ECO:0000313" key="20">
    <source>
        <dbReference type="EMBL" id="HJA78171.1"/>
    </source>
</evidence>
<feature type="active site" description="Proton acceptor" evidence="13 14">
    <location>
        <position position="192"/>
    </location>
</feature>
<evidence type="ECO:0000256" key="6">
    <source>
        <dbReference type="ARBA" id="ARBA00023098"/>
    </source>
</evidence>
<feature type="binding site" evidence="15">
    <location>
        <begin position="256"/>
        <end position="257"/>
    </location>
    <ligand>
        <name>substrate</name>
    </ligand>
</feature>
<accession>A0A9D2HJL9</accession>
<dbReference type="GO" id="GO:0005975">
    <property type="term" value="P:carbohydrate metabolic process"/>
    <property type="evidence" value="ECO:0007669"/>
    <property type="project" value="InterPro"/>
</dbReference>
<comment type="caution">
    <text evidence="13">Lacks conserved residue(s) required for the propagation of feature annotation.</text>
</comment>
<feature type="binding site" evidence="13">
    <location>
        <position position="282"/>
    </location>
    <ligand>
        <name>NADPH</name>
        <dbReference type="ChEBI" id="CHEBI:57783"/>
    </ligand>
</feature>
<dbReference type="Pfam" id="PF07479">
    <property type="entry name" value="NAD_Gly3P_dh_C"/>
    <property type="match status" value="1"/>
</dbReference>
<keyword evidence="2 13" id="KW-0444">Lipid biosynthesis</keyword>
<comment type="catalytic activity">
    <reaction evidence="9">
        <text>sn-glycerol 3-phosphate + NADP(+) = dihydroxyacetone phosphate + NADPH + H(+)</text>
        <dbReference type="Rhea" id="RHEA:11096"/>
        <dbReference type="ChEBI" id="CHEBI:15378"/>
        <dbReference type="ChEBI" id="CHEBI:57597"/>
        <dbReference type="ChEBI" id="CHEBI:57642"/>
        <dbReference type="ChEBI" id="CHEBI:57783"/>
        <dbReference type="ChEBI" id="CHEBI:58349"/>
        <dbReference type="EC" id="1.1.1.94"/>
    </reaction>
    <physiologicalReaction direction="right-to-left" evidence="9">
        <dbReference type="Rhea" id="RHEA:11098"/>
    </physiologicalReaction>
</comment>
<dbReference type="InterPro" id="IPR036291">
    <property type="entry name" value="NAD(P)-bd_dom_sf"/>
</dbReference>
<dbReference type="SUPFAM" id="SSF48179">
    <property type="entry name" value="6-phosphogluconate dehydrogenase C-terminal domain-like"/>
    <property type="match status" value="1"/>
</dbReference>
<dbReference type="AlphaFoldDB" id="A0A9D2HJL9"/>
<feature type="binding site" evidence="13">
    <location>
        <position position="192"/>
    </location>
    <ligand>
        <name>sn-glycerol 3-phosphate</name>
        <dbReference type="ChEBI" id="CHEBI:57597"/>
    </ligand>
</feature>
<keyword evidence="6 13" id="KW-0443">Lipid metabolism</keyword>
<dbReference type="Proteomes" id="UP000823821">
    <property type="component" value="Unassembled WGS sequence"/>
</dbReference>
<feature type="binding site" evidence="13">
    <location>
        <position position="137"/>
    </location>
    <ligand>
        <name>sn-glycerol 3-phosphate</name>
        <dbReference type="ChEBI" id="CHEBI:57597"/>
    </ligand>
</feature>
<sequence>MKTSVRFCVAGGGSWGTALAHLLAGLGYDVCLWLRDEAAAASINDMHENTRYLPGLPLHPALRADTDPRALGASILVLAIPCQQLRAWLAAHQRHFCASPILINAAKGLEVGSLATPSRIVAESLSGTPFRFAALSGPSFAAEVLRGLPTAVVLAGRDAELVRHLRELLSGPRFRCYSSADVVGVEMGGALKNVMAIAAGVCDGLHFGHNTRAALMTRGLAEMSRIGMACGAKERTFMGLSGLGDLTLTCTGDLSRNRQVGLRLGRGEALDDITASLGMVAEGVKTTLAVHDLAQHLGVDAPITSAMHSILFSGEQPADAVTRLMTRTLREE</sequence>
<keyword evidence="5 13" id="KW-0520">NAD</keyword>
<dbReference type="Gene3D" id="1.10.1040.10">
    <property type="entry name" value="N-(1-d-carboxylethyl)-l-norvaline Dehydrogenase, domain 2"/>
    <property type="match status" value="1"/>
</dbReference>
<dbReference type="PIRSF" id="PIRSF000114">
    <property type="entry name" value="Glycerol-3-P_dh"/>
    <property type="match status" value="1"/>
</dbReference>
<dbReference type="GO" id="GO:0006650">
    <property type="term" value="P:glycerophospholipid metabolic process"/>
    <property type="evidence" value="ECO:0007669"/>
    <property type="project" value="UniProtKB-UniRule"/>
</dbReference>
<dbReference type="GO" id="GO:0005829">
    <property type="term" value="C:cytosol"/>
    <property type="evidence" value="ECO:0007669"/>
    <property type="project" value="TreeGrafter"/>
</dbReference>
<dbReference type="PRINTS" id="PR00077">
    <property type="entry name" value="GPDHDRGNASE"/>
</dbReference>
<evidence type="ECO:0000256" key="13">
    <source>
        <dbReference type="HAMAP-Rule" id="MF_00394"/>
    </source>
</evidence>
<feature type="binding site" evidence="13">
    <location>
        <position position="141"/>
    </location>
    <ligand>
        <name>NADPH</name>
        <dbReference type="ChEBI" id="CHEBI:57783"/>
    </ligand>
</feature>
<feature type="binding site" evidence="13">
    <location>
        <position position="107"/>
    </location>
    <ligand>
        <name>NADPH</name>
        <dbReference type="ChEBI" id="CHEBI:57783"/>
    </ligand>
</feature>
<dbReference type="InterPro" id="IPR006109">
    <property type="entry name" value="G3P_DH_NAD-dep_C"/>
</dbReference>
<comment type="caution">
    <text evidence="20">The sequence shown here is derived from an EMBL/GenBank/DDBJ whole genome shotgun (WGS) entry which is preliminary data.</text>
</comment>
<evidence type="ECO:0000256" key="12">
    <source>
        <dbReference type="ARBA" id="ARBA00080511"/>
    </source>
</evidence>
<dbReference type="FunFam" id="3.40.50.720:FF:000019">
    <property type="entry name" value="Glycerol-3-phosphate dehydrogenase [NAD(P)+]"/>
    <property type="match status" value="1"/>
</dbReference>
<dbReference type="GO" id="GO:0046167">
    <property type="term" value="P:glycerol-3-phosphate biosynthetic process"/>
    <property type="evidence" value="ECO:0007669"/>
    <property type="project" value="UniProtKB-UniRule"/>
</dbReference>
<keyword evidence="13" id="KW-0963">Cytoplasm</keyword>
<dbReference type="FunFam" id="1.10.1040.10:FF:000001">
    <property type="entry name" value="Glycerol-3-phosphate dehydrogenase [NAD(P)+]"/>
    <property type="match status" value="1"/>
</dbReference>
<evidence type="ECO:0000256" key="9">
    <source>
        <dbReference type="ARBA" id="ARBA00052716"/>
    </source>
</evidence>
<evidence type="ECO:0000256" key="17">
    <source>
        <dbReference type="RuleBase" id="RU000437"/>
    </source>
</evidence>
<dbReference type="GO" id="GO:0051287">
    <property type="term" value="F:NAD binding"/>
    <property type="evidence" value="ECO:0007669"/>
    <property type="project" value="InterPro"/>
</dbReference>
<dbReference type="PROSITE" id="PS00957">
    <property type="entry name" value="NAD_G3PDH"/>
    <property type="match status" value="1"/>
</dbReference>
<evidence type="ECO:0000256" key="2">
    <source>
        <dbReference type="ARBA" id="ARBA00022516"/>
    </source>
</evidence>
<evidence type="ECO:0000259" key="18">
    <source>
        <dbReference type="Pfam" id="PF01210"/>
    </source>
</evidence>
<evidence type="ECO:0000256" key="1">
    <source>
        <dbReference type="ARBA" id="ARBA00011009"/>
    </source>
</evidence>
<feature type="binding site" evidence="15">
    <location>
        <position position="107"/>
    </location>
    <ligand>
        <name>substrate</name>
    </ligand>
</feature>